<feature type="compositionally biased region" description="Low complexity" evidence="1">
    <location>
        <begin position="142"/>
        <end position="158"/>
    </location>
</feature>
<sequence length="258" mass="28959">MKRAQSKQNGAVGMEEKSALQHAKNFLRRLYNTSTFRLKQEKNGKSTKVIDPAERFKTATSPFYEMRLPQPEERPFLPYNIRYEVEDEAESYAEETSGYMEEDSSVLYSNSHLLNTPASTSSGSSALNHSDEGVFSGGEDGSTVSSSRSDRSFSNILSTSRSQPQTAVNRPNSGMSTASSTALNSVLSTSSINSPAVNAKRNVTEKIDENDVKFKNWNQLFEHLRKEITEMRARDKEILENLMTIEEEIRVVKHNQAV</sequence>
<dbReference type="EMBL" id="CAJFDH010000002">
    <property type="protein sequence ID" value="CAD5209404.1"/>
    <property type="molecule type" value="Genomic_DNA"/>
</dbReference>
<reference evidence="2" key="1">
    <citation type="submission" date="2020-09" db="EMBL/GenBank/DDBJ databases">
        <authorList>
            <person name="Kikuchi T."/>
        </authorList>
    </citation>
    <scope>NUCLEOTIDE SEQUENCE</scope>
    <source>
        <strain evidence="2">SH1</strain>
    </source>
</reference>
<dbReference type="Proteomes" id="UP000614601">
    <property type="component" value="Unassembled WGS sequence"/>
</dbReference>
<evidence type="ECO:0000313" key="2">
    <source>
        <dbReference type="EMBL" id="CAD5209404.1"/>
    </source>
</evidence>
<protein>
    <submittedName>
        <fullName evidence="2">Uncharacterized protein</fullName>
    </submittedName>
</protein>
<gene>
    <name evidence="2" type="ORF">BOKJ2_LOCUS2663</name>
</gene>
<keyword evidence="3" id="KW-1185">Reference proteome</keyword>
<feature type="compositionally biased region" description="Polar residues" evidence="1">
    <location>
        <begin position="159"/>
        <end position="182"/>
    </location>
</feature>
<proteinExistence type="predicted"/>
<feature type="compositionally biased region" description="Polar residues" evidence="1">
    <location>
        <begin position="117"/>
        <end position="128"/>
    </location>
</feature>
<dbReference type="Proteomes" id="UP000783686">
    <property type="component" value="Unassembled WGS sequence"/>
</dbReference>
<dbReference type="OrthoDB" id="5877602at2759"/>
<evidence type="ECO:0000313" key="3">
    <source>
        <dbReference type="Proteomes" id="UP000614601"/>
    </source>
</evidence>
<evidence type="ECO:0000256" key="1">
    <source>
        <dbReference type="SAM" id="MobiDB-lite"/>
    </source>
</evidence>
<name>A0A811K0K0_9BILA</name>
<organism evidence="2 3">
    <name type="scientific">Bursaphelenchus okinawaensis</name>
    <dbReference type="NCBI Taxonomy" id="465554"/>
    <lineage>
        <taxon>Eukaryota</taxon>
        <taxon>Metazoa</taxon>
        <taxon>Ecdysozoa</taxon>
        <taxon>Nematoda</taxon>
        <taxon>Chromadorea</taxon>
        <taxon>Rhabditida</taxon>
        <taxon>Tylenchina</taxon>
        <taxon>Tylenchomorpha</taxon>
        <taxon>Aphelenchoidea</taxon>
        <taxon>Aphelenchoididae</taxon>
        <taxon>Bursaphelenchus</taxon>
    </lineage>
</organism>
<dbReference type="AlphaFoldDB" id="A0A811K0K0"/>
<comment type="caution">
    <text evidence="2">The sequence shown here is derived from an EMBL/GenBank/DDBJ whole genome shotgun (WGS) entry which is preliminary data.</text>
</comment>
<feature type="region of interest" description="Disordered" evidence="1">
    <location>
        <begin position="117"/>
        <end position="182"/>
    </location>
</feature>
<dbReference type="EMBL" id="CAJFCW020000002">
    <property type="protein sequence ID" value="CAG9089231.1"/>
    <property type="molecule type" value="Genomic_DNA"/>
</dbReference>
<accession>A0A811K0K0</accession>